<dbReference type="RefSeq" id="WP_015587517.1">
    <property type="nucleotide sequence ID" value="NC_021083.1"/>
</dbReference>
<evidence type="ECO:0000256" key="1">
    <source>
        <dbReference type="SAM" id="Coils"/>
    </source>
</evidence>
<keyword evidence="1" id="KW-0175">Coiled coil</keyword>
<dbReference type="Proteomes" id="UP000012984">
    <property type="component" value="Chromosome"/>
</dbReference>
<evidence type="ECO:0000256" key="2">
    <source>
        <dbReference type="SAM" id="Phobius"/>
    </source>
</evidence>
<dbReference type="KEGG" id="mput:MPUT9231_5500"/>
<feature type="coiled-coil region" evidence="1">
    <location>
        <begin position="343"/>
        <end position="380"/>
    </location>
</feature>
<evidence type="ECO:0000313" key="3">
    <source>
        <dbReference type="EMBL" id="AGJ90951.1"/>
    </source>
</evidence>
<sequence length="597" mass="70372">MQFVMYNLMNAKITTTIDIIVYIVFGLSFILALTLLVLLIIYKNIINKANQTSLTIESILKHPLSSRLNRMSFIAEASNNKHLKQDVELWKVKYYQIYKVELPELITNVNKFFLTNKFKKSQSFPSIFNFKKANQVFETSQTLESKVVEIYDQTQKITELEFLLRDLKIVIQENIDQLFKFINSKKENDDLKINHLVIKEYKQAINKKITVCDYYIKIGKFEEAFKKLINLAESVVKFIRFIDNTYKMVLSLEQNGVLYAKLQEVNSQLLLKSDNTNQSDQILERENINKAFQIDKEKILELLYAGKINSAAAIYDQLINKIATIHSNLKFEVRIFSFFENNIENIQNIISEFELETKKIEELIILNLSFKNNINEAKNRFYNIKPFIDAVNNEFQMICSRFIKFKYSAAGEAVLYKCVSQTKNILLRLEKYYNDFIEIYALLRTRDSFLEEIESKIDNIRTTLLFTESIIYRNSDIESLKQYKEWINTRFTQLSYVEKNSNLVLLSLKNFDKIIKDLDHQLKETIYIKHNVIDEVMLDKIAQYLVTYTSRFLGYKNDSVKKINKIMDAYQDKQYQKAIDLGISLIREIKNLKNLGE</sequence>
<dbReference type="HOGENOM" id="CLU_459920_0_0_14"/>
<keyword evidence="2" id="KW-0812">Transmembrane</keyword>
<dbReference type="AlphaFoldDB" id="M9WDX3"/>
<dbReference type="EMBL" id="CP004357">
    <property type="protein sequence ID" value="AGJ90951.1"/>
    <property type="molecule type" value="Genomic_DNA"/>
</dbReference>
<keyword evidence="4" id="KW-1185">Reference proteome</keyword>
<proteinExistence type="predicted"/>
<dbReference type="eggNOG" id="ENOG50349ZD">
    <property type="taxonomic scope" value="Bacteria"/>
</dbReference>
<evidence type="ECO:0008006" key="5">
    <source>
        <dbReference type="Google" id="ProtNLM"/>
    </source>
</evidence>
<dbReference type="PATRIC" id="fig|1292033.3.peg.541"/>
<reference evidence="3 4" key="1">
    <citation type="journal article" date="2013" name="Genome Announc.">
        <title>Complete Genome Sequence of Mycoplasma putrefaciens Strain 9231, One of the Agents of Contagious Agalactia in Goats.</title>
        <authorList>
            <person name="Dupuy V."/>
            <person name="Sirand-Pugnet P."/>
            <person name="Baranowski E."/>
            <person name="Barre A."/>
            <person name="Breton M."/>
            <person name="Couture C."/>
            <person name="Dordet-Frisoni E."/>
            <person name="Gaurivaud P."/>
            <person name="Jacob D."/>
            <person name="Lemaitre C."/>
            <person name="Manso-Silvan L."/>
            <person name="Nikolski M."/>
            <person name="Nouvel L.X."/>
            <person name="Poumarat F."/>
            <person name="Tardy F."/>
            <person name="Thebault P."/>
            <person name="Theil S."/>
            <person name="Citti C."/>
            <person name="Blanchard A."/>
            <person name="Thiaucourt F."/>
        </authorList>
    </citation>
    <scope>NUCLEOTIDE SEQUENCE [LARGE SCALE GENOMIC DNA]</scope>
    <source>
        <strain evidence="3">Mput9231</strain>
    </source>
</reference>
<protein>
    <recommendedName>
        <fullName evidence="5">Septation ring formation regulator</fullName>
    </recommendedName>
</protein>
<name>M9WDX3_9MOLU</name>
<keyword evidence="2" id="KW-1133">Transmembrane helix</keyword>
<gene>
    <name evidence="3" type="ORF">MPUT9231_5500</name>
</gene>
<keyword evidence="2" id="KW-0472">Membrane</keyword>
<evidence type="ECO:0000313" key="4">
    <source>
        <dbReference type="Proteomes" id="UP000012984"/>
    </source>
</evidence>
<feature type="transmembrane region" description="Helical" evidence="2">
    <location>
        <begin position="20"/>
        <end position="42"/>
    </location>
</feature>
<accession>M9WDX3</accession>
<organism evidence="3 4">
    <name type="scientific">Mycoplasma putrefaciens Mput9231</name>
    <dbReference type="NCBI Taxonomy" id="1292033"/>
    <lineage>
        <taxon>Bacteria</taxon>
        <taxon>Bacillati</taxon>
        <taxon>Mycoplasmatota</taxon>
        <taxon>Mollicutes</taxon>
        <taxon>Mycoplasmataceae</taxon>
        <taxon>Mycoplasma</taxon>
    </lineage>
</organism>